<feature type="domain" description="ChsH2 rubredoxin-like zinc ribbon" evidence="2">
    <location>
        <begin position="19"/>
        <end position="55"/>
    </location>
</feature>
<sequence>MDATTGIPPAVTEETEPFWAAAREGRLVVERCSSCGAESFPPRGICRRCRARTMEPAEITGPGRVYSFTVNHQRWLPGLEVPYAIVLVEFPGRPGVRVAGRIRGCAPEETAIGMPVAVGFEPGPGGFAIPSFLAVPDGGGS</sequence>
<dbReference type="PANTHER" id="PTHR34075:SF5">
    <property type="entry name" value="BLR3430 PROTEIN"/>
    <property type="match status" value="1"/>
</dbReference>
<dbReference type="InterPro" id="IPR002878">
    <property type="entry name" value="ChsH2_C"/>
</dbReference>
<dbReference type="RefSeq" id="WP_371940059.1">
    <property type="nucleotide sequence ID" value="NZ_JAXCEH010000003.1"/>
</dbReference>
<evidence type="ECO:0000313" key="3">
    <source>
        <dbReference type="EMBL" id="MFA1553669.1"/>
    </source>
</evidence>
<feature type="domain" description="ChsH2 C-terminal OB-fold" evidence="1">
    <location>
        <begin position="58"/>
        <end position="120"/>
    </location>
</feature>
<organism evidence="3 4">
    <name type="scientific">Actinomadura chokoriensis</name>
    <dbReference type="NCBI Taxonomy" id="454156"/>
    <lineage>
        <taxon>Bacteria</taxon>
        <taxon>Bacillati</taxon>
        <taxon>Actinomycetota</taxon>
        <taxon>Actinomycetes</taxon>
        <taxon>Streptosporangiales</taxon>
        <taxon>Thermomonosporaceae</taxon>
        <taxon>Actinomadura</taxon>
    </lineage>
</organism>
<evidence type="ECO:0000313" key="4">
    <source>
        <dbReference type="Proteomes" id="UP001569904"/>
    </source>
</evidence>
<comment type="caution">
    <text evidence="3">The sequence shown here is derived from an EMBL/GenBank/DDBJ whole genome shotgun (WGS) entry which is preliminary data.</text>
</comment>
<gene>
    <name evidence="3" type="ORF">SM436_08205</name>
</gene>
<keyword evidence="4" id="KW-1185">Reference proteome</keyword>
<evidence type="ECO:0000259" key="1">
    <source>
        <dbReference type="Pfam" id="PF01796"/>
    </source>
</evidence>
<dbReference type="Gene3D" id="6.10.30.10">
    <property type="match status" value="1"/>
</dbReference>
<dbReference type="Pfam" id="PF12172">
    <property type="entry name" value="zf-ChsH2"/>
    <property type="match status" value="1"/>
</dbReference>
<dbReference type="InterPro" id="IPR022002">
    <property type="entry name" value="ChsH2_Znr"/>
</dbReference>
<dbReference type="PANTHER" id="PTHR34075">
    <property type="entry name" value="BLR3430 PROTEIN"/>
    <property type="match status" value="1"/>
</dbReference>
<reference evidence="3 4" key="1">
    <citation type="submission" date="2023-11" db="EMBL/GenBank/DDBJ databases">
        <title>Actinomadura monticuli sp. nov., isolated from volcanic ash.</title>
        <authorList>
            <person name="Lee S.D."/>
            <person name="Yang H."/>
            <person name="Kim I.S."/>
        </authorList>
    </citation>
    <scope>NUCLEOTIDE SEQUENCE [LARGE SCALE GENOMIC DNA]</scope>
    <source>
        <strain evidence="3 4">DSM 45346</strain>
    </source>
</reference>
<dbReference type="Pfam" id="PF01796">
    <property type="entry name" value="OB_ChsH2_C"/>
    <property type="match status" value="1"/>
</dbReference>
<evidence type="ECO:0000259" key="2">
    <source>
        <dbReference type="Pfam" id="PF12172"/>
    </source>
</evidence>
<proteinExistence type="predicted"/>
<dbReference type="InterPro" id="IPR052513">
    <property type="entry name" value="Thioester_dehydratase-like"/>
</dbReference>
<dbReference type="InterPro" id="IPR012340">
    <property type="entry name" value="NA-bd_OB-fold"/>
</dbReference>
<protein>
    <submittedName>
        <fullName evidence="3">OB-fold domain-containing protein</fullName>
    </submittedName>
</protein>
<dbReference type="EMBL" id="JAXCEH010000003">
    <property type="protein sequence ID" value="MFA1553669.1"/>
    <property type="molecule type" value="Genomic_DNA"/>
</dbReference>
<name>A0ABV4QU70_9ACTN</name>
<dbReference type="SUPFAM" id="SSF50249">
    <property type="entry name" value="Nucleic acid-binding proteins"/>
    <property type="match status" value="1"/>
</dbReference>
<dbReference type="Proteomes" id="UP001569904">
    <property type="component" value="Unassembled WGS sequence"/>
</dbReference>
<accession>A0ABV4QU70</accession>